<feature type="non-terminal residue" evidence="1">
    <location>
        <position position="48"/>
    </location>
</feature>
<dbReference type="EMBL" id="JWZX01002009">
    <property type="protein sequence ID" value="KOO31470.1"/>
    <property type="molecule type" value="Genomic_DNA"/>
</dbReference>
<feature type="non-terminal residue" evidence="1">
    <location>
        <position position="1"/>
    </location>
</feature>
<reference evidence="2" key="1">
    <citation type="journal article" date="2015" name="PLoS Genet.">
        <title>Genome Sequence and Transcriptome Analyses of Chrysochromulina tobin: Metabolic Tools for Enhanced Algal Fitness in the Prominent Order Prymnesiales (Haptophyceae).</title>
        <authorList>
            <person name="Hovde B.T."/>
            <person name="Deodato C.R."/>
            <person name="Hunsperger H.M."/>
            <person name="Ryken S.A."/>
            <person name="Yost W."/>
            <person name="Jha R.K."/>
            <person name="Patterson J."/>
            <person name="Monnat R.J. Jr."/>
            <person name="Barlow S.B."/>
            <person name="Starkenburg S.R."/>
            <person name="Cattolico R.A."/>
        </authorList>
    </citation>
    <scope>NUCLEOTIDE SEQUENCE</scope>
    <source>
        <strain evidence="2">CCMP291</strain>
    </source>
</reference>
<comment type="caution">
    <text evidence="1">The sequence shown here is derived from an EMBL/GenBank/DDBJ whole genome shotgun (WGS) entry which is preliminary data.</text>
</comment>
<protein>
    <submittedName>
        <fullName evidence="1">Uncharacterized protein</fullName>
    </submittedName>
</protein>
<evidence type="ECO:0000313" key="1">
    <source>
        <dbReference type="EMBL" id="KOO31470.1"/>
    </source>
</evidence>
<dbReference type="AlphaFoldDB" id="A0A0M0JY44"/>
<keyword evidence="2" id="KW-1185">Reference proteome</keyword>
<dbReference type="Proteomes" id="UP000037460">
    <property type="component" value="Unassembled WGS sequence"/>
</dbReference>
<gene>
    <name evidence="1" type="ORF">Ctob_014606</name>
</gene>
<sequence length="48" mass="5310">PYQPADSGAELFEREHLARGVGQAPGCLVRRGMWGFVELRAPTDHFAL</sequence>
<evidence type="ECO:0000313" key="2">
    <source>
        <dbReference type="Proteomes" id="UP000037460"/>
    </source>
</evidence>
<name>A0A0M0JY44_9EUKA</name>
<proteinExistence type="predicted"/>
<accession>A0A0M0JY44</accession>
<organism evidence="1 2">
    <name type="scientific">Chrysochromulina tobinii</name>
    <dbReference type="NCBI Taxonomy" id="1460289"/>
    <lineage>
        <taxon>Eukaryota</taxon>
        <taxon>Haptista</taxon>
        <taxon>Haptophyta</taxon>
        <taxon>Prymnesiophyceae</taxon>
        <taxon>Prymnesiales</taxon>
        <taxon>Chrysochromulinaceae</taxon>
        <taxon>Chrysochromulina</taxon>
    </lineage>
</organism>